<accession>A0A1Y3BFJ1</accession>
<evidence type="ECO:0000313" key="2">
    <source>
        <dbReference type="Proteomes" id="UP000194236"/>
    </source>
</evidence>
<dbReference type="EMBL" id="MUJZ01028301">
    <property type="protein sequence ID" value="OTF78346.1"/>
    <property type="molecule type" value="Genomic_DNA"/>
</dbReference>
<evidence type="ECO:0000313" key="1">
    <source>
        <dbReference type="EMBL" id="OTF78346.1"/>
    </source>
</evidence>
<proteinExistence type="predicted"/>
<reference evidence="1 2" key="1">
    <citation type="submission" date="2017-03" db="EMBL/GenBank/DDBJ databases">
        <title>Genome Survey of Euroglyphus maynei.</title>
        <authorList>
            <person name="Arlian L.G."/>
            <person name="Morgan M.S."/>
            <person name="Rider S.D."/>
        </authorList>
    </citation>
    <scope>NUCLEOTIDE SEQUENCE [LARGE SCALE GENOMIC DNA]</scope>
    <source>
        <strain evidence="1">Arlian Lab</strain>
        <tissue evidence="1">Whole body</tissue>
    </source>
</reference>
<sequence length="56" mass="6757">MNELDNDAVVIELFDKMENHEKNRKIDTFERYESDMFDELFEKALQQNRAEAFVKA</sequence>
<keyword evidence="2" id="KW-1185">Reference proteome</keyword>
<comment type="caution">
    <text evidence="1">The sequence shown here is derived from an EMBL/GenBank/DDBJ whole genome shotgun (WGS) entry which is preliminary data.</text>
</comment>
<dbReference type="Proteomes" id="UP000194236">
    <property type="component" value="Unassembled WGS sequence"/>
</dbReference>
<protein>
    <submittedName>
        <fullName evidence="1">Uncharacterized protein</fullName>
    </submittedName>
</protein>
<gene>
    <name evidence="1" type="ORF">BLA29_014126</name>
</gene>
<organism evidence="1 2">
    <name type="scientific">Euroglyphus maynei</name>
    <name type="common">Mayne's house dust mite</name>
    <dbReference type="NCBI Taxonomy" id="6958"/>
    <lineage>
        <taxon>Eukaryota</taxon>
        <taxon>Metazoa</taxon>
        <taxon>Ecdysozoa</taxon>
        <taxon>Arthropoda</taxon>
        <taxon>Chelicerata</taxon>
        <taxon>Arachnida</taxon>
        <taxon>Acari</taxon>
        <taxon>Acariformes</taxon>
        <taxon>Sarcoptiformes</taxon>
        <taxon>Astigmata</taxon>
        <taxon>Psoroptidia</taxon>
        <taxon>Analgoidea</taxon>
        <taxon>Pyroglyphidae</taxon>
        <taxon>Pyroglyphinae</taxon>
        <taxon>Euroglyphus</taxon>
    </lineage>
</organism>
<name>A0A1Y3BFJ1_EURMA</name>
<dbReference type="AlphaFoldDB" id="A0A1Y3BFJ1"/>